<dbReference type="SUPFAM" id="SSF111369">
    <property type="entry name" value="HlyD-like secretion proteins"/>
    <property type="match status" value="1"/>
</dbReference>
<evidence type="ECO:0000259" key="4">
    <source>
        <dbReference type="Pfam" id="PF25973"/>
    </source>
</evidence>
<proteinExistence type="inferred from homology"/>
<dbReference type="PANTHER" id="PTHR30469">
    <property type="entry name" value="MULTIDRUG RESISTANCE PROTEIN MDTA"/>
    <property type="match status" value="1"/>
</dbReference>
<name>A0ABS3SZN2_9FLAO</name>
<reference evidence="5 6" key="1">
    <citation type="submission" date="2021-03" db="EMBL/GenBank/DDBJ databases">
        <title>Winogradskyella sp. nov., isolated from costal sediment.</title>
        <authorList>
            <person name="Gao C."/>
        </authorList>
    </citation>
    <scope>NUCLEOTIDE SEQUENCE [LARGE SCALE GENOMIC DNA]</scope>
    <source>
        <strain evidence="5 6">DF17</strain>
    </source>
</reference>
<evidence type="ECO:0000313" key="6">
    <source>
        <dbReference type="Proteomes" id="UP000676776"/>
    </source>
</evidence>
<evidence type="ECO:0000313" key="5">
    <source>
        <dbReference type="EMBL" id="MBO3115951.1"/>
    </source>
</evidence>
<dbReference type="Gene3D" id="2.40.50.100">
    <property type="match status" value="1"/>
</dbReference>
<sequence>MKTISIYQLLSLSVILLIFGCNDQSNTPVVNTSDPIAVTVAKVASKGNQNSLIVSGTIQSANSATLSTRTMGYVDKIHINVGDNITKGQLLLSVNSNDLKAKKAQVNAAILEATAAFKNAKKDYERFKSLFDKNSASQKELDDMTARYDMAKARLQAAEEMKNEVDAQFAYTNIRAPFNGKVASKLVEVGTLANPGMPLLLVESPSSFEVVAKIPESVISDVKTGMKVDILVSSIEATFTGQIKEVSSSSALSGGQYLTTIEIIDSSNSIRSGMFASVQFPKITSTNSVIPTNIMVPKEALITRGQLTGIYTVSQQNTAVLRWLRVGNTIGDNVEILSGLKEGETYIMSSQEKLYNGATLTIQ</sequence>
<feature type="coiled-coil region" evidence="2">
    <location>
        <begin position="134"/>
        <end position="168"/>
    </location>
</feature>
<keyword evidence="3" id="KW-0732">Signal</keyword>
<protein>
    <submittedName>
        <fullName evidence="5">Efflux RND transporter periplasmic adaptor subunit</fullName>
    </submittedName>
</protein>
<dbReference type="Pfam" id="PF25973">
    <property type="entry name" value="BSH_CzcB"/>
    <property type="match status" value="1"/>
</dbReference>
<dbReference type="PROSITE" id="PS51257">
    <property type="entry name" value="PROKAR_LIPOPROTEIN"/>
    <property type="match status" value="1"/>
</dbReference>
<comment type="similarity">
    <text evidence="1">Belongs to the membrane fusion protein (MFP) (TC 8.A.1) family.</text>
</comment>
<accession>A0ABS3SZN2</accession>
<evidence type="ECO:0000256" key="2">
    <source>
        <dbReference type="SAM" id="Coils"/>
    </source>
</evidence>
<evidence type="ECO:0000256" key="3">
    <source>
        <dbReference type="SAM" id="SignalP"/>
    </source>
</evidence>
<keyword evidence="6" id="KW-1185">Reference proteome</keyword>
<keyword evidence="2" id="KW-0175">Coiled coil</keyword>
<feature type="signal peptide" evidence="3">
    <location>
        <begin position="1"/>
        <end position="23"/>
    </location>
</feature>
<dbReference type="Gene3D" id="1.10.287.470">
    <property type="entry name" value="Helix hairpin bin"/>
    <property type="match status" value="1"/>
</dbReference>
<comment type="caution">
    <text evidence="5">The sequence shown here is derived from an EMBL/GenBank/DDBJ whole genome shotgun (WGS) entry which is preliminary data.</text>
</comment>
<evidence type="ECO:0000256" key="1">
    <source>
        <dbReference type="ARBA" id="ARBA00009477"/>
    </source>
</evidence>
<gene>
    <name evidence="5" type="ORF">J4050_04290</name>
</gene>
<dbReference type="RefSeq" id="WP_208152713.1">
    <property type="nucleotide sequence ID" value="NZ_JAGEVF010000002.1"/>
</dbReference>
<dbReference type="Proteomes" id="UP000676776">
    <property type="component" value="Unassembled WGS sequence"/>
</dbReference>
<dbReference type="InterPro" id="IPR058647">
    <property type="entry name" value="BSH_CzcB-like"/>
</dbReference>
<dbReference type="Gene3D" id="2.40.420.20">
    <property type="match status" value="1"/>
</dbReference>
<feature type="chain" id="PRO_5047132723" evidence="3">
    <location>
        <begin position="24"/>
        <end position="363"/>
    </location>
</feature>
<dbReference type="InterPro" id="IPR006143">
    <property type="entry name" value="RND_pump_MFP"/>
</dbReference>
<dbReference type="NCBIfam" id="TIGR01730">
    <property type="entry name" value="RND_mfp"/>
    <property type="match status" value="1"/>
</dbReference>
<feature type="domain" description="CzcB-like barrel-sandwich hybrid" evidence="4">
    <location>
        <begin position="64"/>
        <end position="192"/>
    </location>
</feature>
<dbReference type="Gene3D" id="2.40.30.170">
    <property type="match status" value="1"/>
</dbReference>
<dbReference type="EMBL" id="JAGEVF010000002">
    <property type="protein sequence ID" value="MBO3115951.1"/>
    <property type="molecule type" value="Genomic_DNA"/>
</dbReference>
<organism evidence="5 6">
    <name type="scientific">Winogradskyella pelagia</name>
    <dbReference type="NCBI Taxonomy" id="2819984"/>
    <lineage>
        <taxon>Bacteria</taxon>
        <taxon>Pseudomonadati</taxon>
        <taxon>Bacteroidota</taxon>
        <taxon>Flavobacteriia</taxon>
        <taxon>Flavobacteriales</taxon>
        <taxon>Flavobacteriaceae</taxon>
        <taxon>Winogradskyella</taxon>
    </lineage>
</organism>
<dbReference type="PANTHER" id="PTHR30469:SF15">
    <property type="entry name" value="HLYD FAMILY OF SECRETION PROTEINS"/>
    <property type="match status" value="1"/>
</dbReference>